<sequence length="64" mass="6491">MLCLIFYLGSPDSTVPLPSADSCSLGSLSVLQESRVIFAAAVWSDHRCHGQCIKGPAIGGGGGG</sequence>
<name>C4IZY5_MAIZE</name>
<dbReference type="AlphaFoldDB" id="C4IZY5"/>
<proteinExistence type="evidence at transcript level"/>
<dbReference type="EMBL" id="BT084132">
    <property type="protein sequence ID" value="ACR34485.1"/>
    <property type="molecule type" value="mRNA"/>
</dbReference>
<protein>
    <submittedName>
        <fullName evidence="1">Uncharacterized protein</fullName>
    </submittedName>
</protein>
<accession>C4IZY5</accession>
<reference evidence="1" key="2">
    <citation type="submission" date="2012-06" db="EMBL/GenBank/DDBJ databases">
        <authorList>
            <person name="Yu Y."/>
            <person name="Currie J."/>
            <person name="Lomeli R."/>
            <person name="Angelova A."/>
            <person name="Collura K."/>
            <person name="Wissotski M."/>
            <person name="Campos D."/>
            <person name="Kudrna D."/>
            <person name="Golser W."/>
            <person name="Ashely E."/>
            <person name="Descour A."/>
            <person name="Fernandes J."/>
            <person name="Soderlund C."/>
            <person name="Walbot V."/>
        </authorList>
    </citation>
    <scope>NUCLEOTIDE SEQUENCE</scope>
    <source>
        <strain evidence="1">B73</strain>
    </source>
</reference>
<organism evidence="1">
    <name type="scientific">Zea mays</name>
    <name type="common">Maize</name>
    <dbReference type="NCBI Taxonomy" id="4577"/>
    <lineage>
        <taxon>Eukaryota</taxon>
        <taxon>Viridiplantae</taxon>
        <taxon>Streptophyta</taxon>
        <taxon>Embryophyta</taxon>
        <taxon>Tracheophyta</taxon>
        <taxon>Spermatophyta</taxon>
        <taxon>Magnoliopsida</taxon>
        <taxon>Liliopsida</taxon>
        <taxon>Poales</taxon>
        <taxon>Poaceae</taxon>
        <taxon>PACMAD clade</taxon>
        <taxon>Panicoideae</taxon>
        <taxon>Andropogonodae</taxon>
        <taxon>Andropogoneae</taxon>
        <taxon>Tripsacinae</taxon>
        <taxon>Zea</taxon>
    </lineage>
</organism>
<reference evidence="1" key="1">
    <citation type="journal article" date="2009" name="PLoS Genet.">
        <title>Sequencing, mapping, and analysis of 27,455 maize full-length cDNAs.</title>
        <authorList>
            <person name="Soderlund C."/>
            <person name="Descour A."/>
            <person name="Kudrna D."/>
            <person name="Bomhoff M."/>
            <person name="Boyd L."/>
            <person name="Currie J."/>
            <person name="Angelova A."/>
            <person name="Collura K."/>
            <person name="Wissotski M."/>
            <person name="Ashley E."/>
            <person name="Morrow D."/>
            <person name="Fernandes J."/>
            <person name="Walbot V."/>
            <person name="Yu Y."/>
        </authorList>
    </citation>
    <scope>NUCLEOTIDE SEQUENCE</scope>
    <source>
        <strain evidence="1">B73</strain>
    </source>
</reference>
<evidence type="ECO:0000313" key="1">
    <source>
        <dbReference type="EMBL" id="ACR34485.1"/>
    </source>
</evidence>